<dbReference type="SUPFAM" id="SSF52540">
    <property type="entry name" value="P-loop containing nucleoside triphosphate hydrolases"/>
    <property type="match status" value="1"/>
</dbReference>
<keyword evidence="1" id="KW-0813">Transport</keyword>
<dbReference type="InterPro" id="IPR003593">
    <property type="entry name" value="AAA+_ATPase"/>
</dbReference>
<dbReference type="InterPro" id="IPR003439">
    <property type="entry name" value="ABC_transporter-like_ATP-bd"/>
</dbReference>
<dbReference type="GO" id="GO:0005524">
    <property type="term" value="F:ATP binding"/>
    <property type="evidence" value="ECO:0007669"/>
    <property type="project" value="UniProtKB-KW"/>
</dbReference>
<dbReference type="Pfam" id="PF00005">
    <property type="entry name" value="ABC_tran"/>
    <property type="match status" value="1"/>
</dbReference>
<dbReference type="InterPro" id="IPR051782">
    <property type="entry name" value="ABC_Transporter_VariousFunc"/>
</dbReference>
<accession>A0AB74U2W6</accession>
<feature type="domain" description="ABC transporter" evidence="4">
    <location>
        <begin position="2"/>
        <end position="216"/>
    </location>
</feature>
<dbReference type="Gene3D" id="3.40.50.300">
    <property type="entry name" value="P-loop containing nucleotide triphosphate hydrolases"/>
    <property type="match status" value="1"/>
</dbReference>
<evidence type="ECO:0000256" key="1">
    <source>
        <dbReference type="ARBA" id="ARBA00022448"/>
    </source>
</evidence>
<organism evidence="6">
    <name type="scientific">Dolosigranulum savutiense</name>
    <dbReference type="NCBI Taxonomy" id="3110288"/>
    <lineage>
        <taxon>Bacteria</taxon>
        <taxon>Bacillati</taxon>
        <taxon>Bacillota</taxon>
        <taxon>Bacilli</taxon>
        <taxon>Lactobacillales</taxon>
        <taxon>Carnobacteriaceae</taxon>
        <taxon>Dolosigranulum</taxon>
    </lineage>
</organism>
<evidence type="ECO:0000256" key="3">
    <source>
        <dbReference type="ARBA" id="ARBA00022840"/>
    </source>
</evidence>
<dbReference type="PANTHER" id="PTHR42939">
    <property type="entry name" value="ABC TRANSPORTER ATP-BINDING PROTEIN ALBC-RELATED"/>
    <property type="match status" value="1"/>
</dbReference>
<reference evidence="6" key="1">
    <citation type="submission" date="2023-12" db="EMBL/GenBank/DDBJ databases">
        <title>Dolosigranulum savutii sp. nov. isolated from human upper respiratory samples collected in Botswana.</title>
        <authorList>
            <person name="Kelly M.S."/>
        </authorList>
    </citation>
    <scope>NUCLEOTIDE SEQUENCE</scope>
    <source>
        <strain evidence="6">MSK211</strain>
        <strain evidence="5">MSK312</strain>
    </source>
</reference>
<dbReference type="PROSITE" id="PS50893">
    <property type="entry name" value="ABC_TRANSPORTER_2"/>
    <property type="match status" value="1"/>
</dbReference>
<dbReference type="EMBL" id="CP142434">
    <property type="protein sequence ID" value="XBC47626.1"/>
    <property type="molecule type" value="Genomic_DNA"/>
</dbReference>
<dbReference type="CDD" id="cd03230">
    <property type="entry name" value="ABC_DR_subfamily_A"/>
    <property type="match status" value="1"/>
</dbReference>
<dbReference type="RefSeq" id="WP_142970884.1">
    <property type="nucleotide sequence ID" value="NZ_CP142434.1"/>
</dbReference>
<proteinExistence type="predicted"/>
<evidence type="ECO:0000256" key="2">
    <source>
        <dbReference type="ARBA" id="ARBA00022741"/>
    </source>
</evidence>
<sequence length="226" mass="26025">MLKLNNLSFKYNKENILENLSLDIQNDNQIIALFGPNGAGKTTLLNVLAGFYQKYDGELLGDYTSFLLPDSNFIPGDMTIKSCLKDFQTLYRNFDVERASAMLDHLSLDINKKISYYSKGMKEQLHLIFTLAQDVDIYLLDEPLAAVDPLTRDVLIELILNYKKEGSIVLLSTHLIQDMDKLFEEVIFLNQGNVISYKTIKELREEYPGMTMDDIYKEVNRHVNTY</sequence>
<evidence type="ECO:0000313" key="5">
    <source>
        <dbReference type="EMBL" id="XBC47626.1"/>
    </source>
</evidence>
<evidence type="ECO:0000259" key="4">
    <source>
        <dbReference type="PROSITE" id="PS50893"/>
    </source>
</evidence>
<gene>
    <name evidence="6" type="ORF">VUQ07_05675</name>
    <name evidence="5" type="ORF">VUQ09_08825</name>
</gene>
<dbReference type="AlphaFoldDB" id="A0AB74U2W6"/>
<keyword evidence="2" id="KW-0547">Nucleotide-binding</keyword>
<dbReference type="InterPro" id="IPR027417">
    <property type="entry name" value="P-loop_NTPase"/>
</dbReference>
<name>A0AB74U2W6_9LACT</name>
<dbReference type="SMART" id="SM00382">
    <property type="entry name" value="AAA"/>
    <property type="match status" value="1"/>
</dbReference>
<dbReference type="EMBL" id="CP142436">
    <property type="protein sequence ID" value="XBC50758.1"/>
    <property type="molecule type" value="Genomic_DNA"/>
</dbReference>
<protein>
    <submittedName>
        <fullName evidence="6">ABC transporter ATP-binding protein</fullName>
    </submittedName>
</protein>
<evidence type="ECO:0000313" key="6">
    <source>
        <dbReference type="EMBL" id="XBC50758.1"/>
    </source>
</evidence>
<dbReference type="GO" id="GO:0016887">
    <property type="term" value="F:ATP hydrolysis activity"/>
    <property type="evidence" value="ECO:0007669"/>
    <property type="project" value="InterPro"/>
</dbReference>
<dbReference type="PANTHER" id="PTHR42939:SF1">
    <property type="entry name" value="ABC TRANSPORTER ATP-BINDING PROTEIN ALBC-RELATED"/>
    <property type="match status" value="1"/>
</dbReference>
<keyword evidence="3 6" id="KW-0067">ATP-binding</keyword>